<evidence type="ECO:0000256" key="1">
    <source>
        <dbReference type="ARBA" id="ARBA00001946"/>
    </source>
</evidence>
<dbReference type="PANTHER" id="PTHR18901">
    <property type="entry name" value="2-DEOXYGLUCOSE-6-PHOSPHATE PHOSPHATASE 2"/>
    <property type="match status" value="1"/>
</dbReference>
<dbReference type="NCBIfam" id="TIGR01509">
    <property type="entry name" value="HAD-SF-IA-v3"/>
    <property type="match status" value="1"/>
</dbReference>
<dbReference type="SFLD" id="SFLDS00003">
    <property type="entry name" value="Haloacid_Dehalogenase"/>
    <property type="match status" value="1"/>
</dbReference>
<keyword evidence="4" id="KW-0460">Magnesium</keyword>
<proteinExistence type="predicted"/>
<accession>Q118F7</accession>
<dbReference type="InterPro" id="IPR036412">
    <property type="entry name" value="HAD-like_sf"/>
</dbReference>
<dbReference type="InterPro" id="IPR041492">
    <property type="entry name" value="HAD_2"/>
</dbReference>
<dbReference type="InterPro" id="IPR006439">
    <property type="entry name" value="HAD-SF_hydro_IA"/>
</dbReference>
<evidence type="ECO:0000256" key="4">
    <source>
        <dbReference type="ARBA" id="ARBA00022842"/>
    </source>
</evidence>
<sequence length="227" mass="25821">MNDFPKITHIIYDLDGLLLDTESIHAQVNQEVTSRYGKTFDKHIKCKITGRKSIDSARKIVELLELPITPENYLQQRNLLTYKRFPQAKPMPGAISLTQHLSQNKIPQAVATSSYREPFNLKTKNHQEWFQLFDYIVVGDDPNIQHGKPAPDIFLIAAQKLEVSPEKCLVFEDSLAGMEAALAARMSVVVVPDPDMDKNLFHSAHQILNSLTEFQPHLWQLPSFLST</sequence>
<dbReference type="FunFam" id="3.40.50.1000:FF:000055">
    <property type="entry name" value="Haloacid dehalogenase-like hydrolase family protein"/>
    <property type="match status" value="1"/>
</dbReference>
<keyword evidence="3 5" id="KW-0378">Hydrolase</keyword>
<dbReference type="AlphaFoldDB" id="Q118F7"/>
<gene>
    <name evidence="5" type="ordered locus">Tery_0680</name>
</gene>
<dbReference type="SFLD" id="SFLDG01129">
    <property type="entry name" value="C1.5:_HAD__Beta-PGM__Phosphata"/>
    <property type="match status" value="1"/>
</dbReference>
<name>Q118F7_TRIEI</name>
<dbReference type="GO" id="GO:0016791">
    <property type="term" value="F:phosphatase activity"/>
    <property type="evidence" value="ECO:0007669"/>
    <property type="project" value="UniProtKB-ARBA"/>
</dbReference>
<dbReference type="GO" id="GO:0046872">
    <property type="term" value="F:metal ion binding"/>
    <property type="evidence" value="ECO:0007669"/>
    <property type="project" value="UniProtKB-KW"/>
</dbReference>
<organism evidence="5">
    <name type="scientific">Trichodesmium erythraeum (strain IMS101)</name>
    <dbReference type="NCBI Taxonomy" id="203124"/>
    <lineage>
        <taxon>Bacteria</taxon>
        <taxon>Bacillati</taxon>
        <taxon>Cyanobacteriota</taxon>
        <taxon>Cyanophyceae</taxon>
        <taxon>Oscillatoriophycideae</taxon>
        <taxon>Oscillatoriales</taxon>
        <taxon>Microcoleaceae</taxon>
        <taxon>Trichodesmium</taxon>
    </lineage>
</organism>
<dbReference type="InterPro" id="IPR023214">
    <property type="entry name" value="HAD_sf"/>
</dbReference>
<keyword evidence="2" id="KW-0479">Metal-binding</keyword>
<evidence type="ECO:0000256" key="3">
    <source>
        <dbReference type="ARBA" id="ARBA00022801"/>
    </source>
</evidence>
<dbReference type="InterPro" id="IPR023198">
    <property type="entry name" value="PGP-like_dom2"/>
</dbReference>
<dbReference type="Pfam" id="PF13419">
    <property type="entry name" value="HAD_2"/>
    <property type="match status" value="1"/>
</dbReference>
<dbReference type="SFLD" id="SFLDG01135">
    <property type="entry name" value="C1.5.6:_HAD__Beta-PGM__Phospha"/>
    <property type="match status" value="1"/>
</dbReference>
<dbReference type="SUPFAM" id="SSF56784">
    <property type="entry name" value="HAD-like"/>
    <property type="match status" value="1"/>
</dbReference>
<evidence type="ECO:0000313" key="5">
    <source>
        <dbReference type="EMBL" id="ABG50117.1"/>
    </source>
</evidence>
<evidence type="ECO:0000256" key="2">
    <source>
        <dbReference type="ARBA" id="ARBA00022723"/>
    </source>
</evidence>
<dbReference type="Gene3D" id="1.10.150.240">
    <property type="entry name" value="Putative phosphatase, domain 2"/>
    <property type="match status" value="1"/>
</dbReference>
<reference evidence="5" key="1">
    <citation type="submission" date="2006-06" db="EMBL/GenBank/DDBJ databases">
        <title>Complete sequence of Trichodesmium erythraeum IMS101.</title>
        <authorList>
            <consortium name="US DOE Joint Genome Institute"/>
            <person name="Copeland A."/>
            <person name="Lucas S."/>
            <person name="Lapidus A."/>
            <person name="Barry K."/>
            <person name="Detter J.C."/>
            <person name="Glavina del Rio T."/>
            <person name="Hammon N."/>
            <person name="Israni S."/>
            <person name="Dalin E."/>
            <person name="Tice H."/>
            <person name="Pitluck S."/>
            <person name="Kiss H."/>
            <person name="Munk A.C."/>
            <person name="Brettin T."/>
            <person name="Bruce D."/>
            <person name="Han C."/>
            <person name="Tapia R."/>
            <person name="Gilna P."/>
            <person name="Schmutz J."/>
            <person name="Larimer F."/>
            <person name="Land M."/>
            <person name="Hauser L."/>
            <person name="Kyrpides N."/>
            <person name="Kim E."/>
            <person name="Richardson P."/>
        </authorList>
    </citation>
    <scope>NUCLEOTIDE SEQUENCE [LARGE SCALE GENOMIC DNA]</scope>
    <source>
        <strain evidence="5">IMS101</strain>
    </source>
</reference>
<comment type="cofactor">
    <cofactor evidence="1">
        <name>Mg(2+)</name>
        <dbReference type="ChEBI" id="CHEBI:18420"/>
    </cofactor>
</comment>
<dbReference type="OrthoDB" id="9797743at2"/>
<dbReference type="HOGENOM" id="CLU_045011_13_0_3"/>
<dbReference type="RefSeq" id="WP_011610510.1">
    <property type="nucleotide sequence ID" value="NC_008312.1"/>
</dbReference>
<dbReference type="EMBL" id="CP000393">
    <property type="protein sequence ID" value="ABG50117.1"/>
    <property type="molecule type" value="Genomic_DNA"/>
</dbReference>
<dbReference type="PANTHER" id="PTHR18901:SF38">
    <property type="entry name" value="PSEUDOURIDINE-5'-PHOSPHATASE"/>
    <property type="match status" value="1"/>
</dbReference>
<protein>
    <submittedName>
        <fullName evidence="5">HAD-superfamily hydrolase, subfamily IA, variant 3</fullName>
    </submittedName>
</protein>
<dbReference type="KEGG" id="ter:Tery_0680"/>
<dbReference type="eggNOG" id="COG0637">
    <property type="taxonomic scope" value="Bacteria"/>
</dbReference>
<dbReference type="FunFam" id="1.10.150.240:FF:000001">
    <property type="entry name" value="Haloacid dehalogenase-like hydrolase domain"/>
    <property type="match status" value="1"/>
</dbReference>
<dbReference type="Gene3D" id="3.40.50.1000">
    <property type="entry name" value="HAD superfamily/HAD-like"/>
    <property type="match status" value="1"/>
</dbReference>